<feature type="transmembrane region" description="Helical" evidence="2">
    <location>
        <begin position="596"/>
        <end position="620"/>
    </location>
</feature>
<keyword evidence="1" id="KW-0813">Transport</keyword>
<proteinExistence type="predicted"/>
<reference evidence="5" key="1">
    <citation type="journal article" date="2019" name="Int. J. Syst. Evol. Microbiol.">
        <title>The Global Catalogue of Microorganisms (GCM) 10K type strain sequencing project: providing services to taxonomists for standard genome sequencing and annotation.</title>
        <authorList>
            <consortium name="The Broad Institute Genomics Platform"/>
            <consortium name="The Broad Institute Genome Sequencing Center for Infectious Disease"/>
            <person name="Wu L."/>
            <person name="Ma J."/>
        </authorList>
    </citation>
    <scope>NUCLEOTIDE SEQUENCE [LARGE SCALE GENOMIC DNA]</scope>
    <source>
        <strain evidence="5">KCTC 22228</strain>
    </source>
</reference>
<dbReference type="Proteomes" id="UP000653056">
    <property type="component" value="Unassembled WGS sequence"/>
</dbReference>
<dbReference type="PANTHER" id="PTHR43849">
    <property type="entry name" value="BLL3936 PROTEIN"/>
    <property type="match status" value="1"/>
</dbReference>
<dbReference type="InterPro" id="IPR011853">
    <property type="entry name" value="TRAP_DctM-Dct_fused"/>
</dbReference>
<evidence type="ECO:0000259" key="3">
    <source>
        <dbReference type="Pfam" id="PF06808"/>
    </source>
</evidence>
<keyword evidence="5" id="KW-1185">Reference proteome</keyword>
<comment type="function">
    <text evidence="1">Part of the tripartite ATP-independent periplasmic (TRAP) transport system.</text>
</comment>
<accession>A0ABQ2YTL8</accession>
<dbReference type="EMBL" id="BMXS01000011">
    <property type="protein sequence ID" value="GGX94973.1"/>
    <property type="molecule type" value="Genomic_DNA"/>
</dbReference>
<feature type="transmembrane region" description="Helical" evidence="2">
    <location>
        <begin position="305"/>
        <end position="323"/>
    </location>
</feature>
<keyword evidence="2" id="KW-0472">Membrane</keyword>
<feature type="transmembrane region" description="Helical" evidence="2">
    <location>
        <begin position="104"/>
        <end position="122"/>
    </location>
</feature>
<dbReference type="InterPro" id="IPR010656">
    <property type="entry name" value="DctM"/>
</dbReference>
<comment type="caution">
    <text evidence="4">The sequence shown here is derived from an EMBL/GenBank/DDBJ whole genome shotgun (WGS) entry which is preliminary data.</text>
</comment>
<feature type="transmembrane region" description="Helical" evidence="2">
    <location>
        <begin position="16"/>
        <end position="38"/>
    </location>
</feature>
<feature type="transmembrane region" description="Helical" evidence="2">
    <location>
        <begin position="44"/>
        <end position="62"/>
    </location>
</feature>
<evidence type="ECO:0000313" key="5">
    <source>
        <dbReference type="Proteomes" id="UP000653056"/>
    </source>
</evidence>
<evidence type="ECO:0000256" key="1">
    <source>
        <dbReference type="RuleBase" id="RU369079"/>
    </source>
</evidence>
<keyword evidence="2" id="KW-1133">Transmembrane helix</keyword>
<feature type="transmembrane region" description="Helical" evidence="2">
    <location>
        <begin position="439"/>
        <end position="463"/>
    </location>
</feature>
<feature type="transmembrane region" description="Helical" evidence="2">
    <location>
        <begin position="475"/>
        <end position="500"/>
    </location>
</feature>
<protein>
    <submittedName>
        <fullName evidence="4">C4-dicarboxylate ABC transporter permease</fullName>
    </submittedName>
</protein>
<feature type="transmembrane region" description="Helical" evidence="2">
    <location>
        <begin position="567"/>
        <end position="584"/>
    </location>
</feature>
<name>A0ABQ2YTL8_9GAMM</name>
<gene>
    <name evidence="4" type="ORF">GCM10007160_23100</name>
</gene>
<feature type="transmembrane region" description="Helical" evidence="2">
    <location>
        <begin position="217"/>
        <end position="235"/>
    </location>
</feature>
<keyword evidence="2" id="KW-0812">Transmembrane</keyword>
<feature type="transmembrane region" description="Helical" evidence="2">
    <location>
        <begin position="531"/>
        <end position="555"/>
    </location>
</feature>
<sequence>MSSDERVTYLRRFSGLAGWLIGGLALAWILFHIVTAGVGTLPNYQQRAVHLGGALFFVFLLYQGRARFPRLQLALVDLPCAFACLVLLGYVFVNYDAIVMSNWYVNEAVEKAFGVALFLLLLEAVRRTLGWLFVGLILFFCIYAYFGPYMPGPLAHRGLSLERMIYVFYMGNNGILGTLMGISATVVTLFLILGALLNASGAGDTFIRIAMRLGGRIRGGAGIVAVIGSAFMGMVNGSTVANVTSTGVLTIPLMRRLGFDRNLAGSIEAVASTGGQIMPPIMGPGAFLMAELLGIAYLDVVKAAFVPSVLFFTALLLGVYLMARRYRLEALPPELIPSRREAFEPLAMASLLVPIGILLFFILQRYTIQTAVFWSLVSISAMMVAGALFRRRPPETAASEQARRVAGLMADETDRVPRTVVSTAGQRLSDVVGSTYRGLFAAAVSVVYIAMIIAAAQIMVSIINLTGLGVTLSQVILSIGGDYLFVSLVLTMALAIILGMGMPTPAAYAVAAAVLAPPLLNLGFERLPSHLFLYFFASVSAITPPVAAGIFAAIAISGGTFFGTARYALTLACSLFILPFLFILNPELTLAGNPLAILVAVLSALVGIGFLSVAAIGHLWGGMGPVSRLLVGGGAIVMVTPGLWVDMAGALCIVAGLALHRFHAVTSLQRLGKGHDEHAG</sequence>
<comment type="subcellular location">
    <subcellularLocation>
        <location evidence="1">Cell inner membrane</location>
        <topology evidence="1">Multi-pass membrane protein</topology>
    </subcellularLocation>
</comment>
<dbReference type="PANTHER" id="PTHR43849:SF2">
    <property type="entry name" value="BLL3936 PROTEIN"/>
    <property type="match status" value="1"/>
</dbReference>
<organism evidence="4 5">
    <name type="scientific">Litchfieldella qijiaojingensis</name>
    <dbReference type="NCBI Taxonomy" id="980347"/>
    <lineage>
        <taxon>Bacteria</taxon>
        <taxon>Pseudomonadati</taxon>
        <taxon>Pseudomonadota</taxon>
        <taxon>Gammaproteobacteria</taxon>
        <taxon>Oceanospirillales</taxon>
        <taxon>Halomonadaceae</taxon>
        <taxon>Litchfieldella</taxon>
    </lineage>
</organism>
<feature type="domain" description="TRAP C4-dicarboxylate transport system permease DctM subunit" evidence="3">
    <location>
        <begin position="118"/>
        <end position="588"/>
    </location>
</feature>
<feature type="transmembrane region" description="Helical" evidence="2">
    <location>
        <begin position="343"/>
        <end position="363"/>
    </location>
</feature>
<feature type="transmembrane region" description="Helical" evidence="2">
    <location>
        <begin position="166"/>
        <end position="197"/>
    </location>
</feature>
<feature type="transmembrane region" description="Helical" evidence="2">
    <location>
        <begin position="370"/>
        <end position="389"/>
    </location>
</feature>
<keyword evidence="1" id="KW-1003">Cell membrane</keyword>
<feature type="transmembrane region" description="Helical" evidence="2">
    <location>
        <begin position="281"/>
        <end position="298"/>
    </location>
</feature>
<evidence type="ECO:0000256" key="2">
    <source>
        <dbReference type="SAM" id="Phobius"/>
    </source>
</evidence>
<feature type="transmembrane region" description="Helical" evidence="2">
    <location>
        <begin position="74"/>
        <end position="92"/>
    </location>
</feature>
<dbReference type="RefSeq" id="WP_189469326.1">
    <property type="nucleotide sequence ID" value="NZ_BMXS01000011.1"/>
</dbReference>
<dbReference type="Pfam" id="PF06808">
    <property type="entry name" value="DctM"/>
    <property type="match status" value="1"/>
</dbReference>
<dbReference type="NCBIfam" id="TIGR02123">
    <property type="entry name" value="TRAP_fused"/>
    <property type="match status" value="1"/>
</dbReference>
<evidence type="ECO:0000313" key="4">
    <source>
        <dbReference type="EMBL" id="GGX94973.1"/>
    </source>
</evidence>
<feature type="transmembrane region" description="Helical" evidence="2">
    <location>
        <begin position="129"/>
        <end position="146"/>
    </location>
</feature>
<keyword evidence="1" id="KW-0997">Cell inner membrane</keyword>
<feature type="transmembrane region" description="Helical" evidence="2">
    <location>
        <begin position="506"/>
        <end position="524"/>
    </location>
</feature>
<feature type="transmembrane region" description="Helical" evidence="2">
    <location>
        <begin position="632"/>
        <end position="659"/>
    </location>
</feature>